<comment type="caution">
    <text evidence="1">The sequence shown here is derived from an EMBL/GenBank/DDBJ whole genome shotgun (WGS) entry which is preliminary data.</text>
</comment>
<proteinExistence type="predicted"/>
<protein>
    <submittedName>
        <fullName evidence="1">Uncharacterized protein</fullName>
    </submittedName>
</protein>
<organism evidence="1 2">
    <name type="scientific">Trifolium medium</name>
    <dbReference type="NCBI Taxonomy" id="97028"/>
    <lineage>
        <taxon>Eukaryota</taxon>
        <taxon>Viridiplantae</taxon>
        <taxon>Streptophyta</taxon>
        <taxon>Embryophyta</taxon>
        <taxon>Tracheophyta</taxon>
        <taxon>Spermatophyta</taxon>
        <taxon>Magnoliopsida</taxon>
        <taxon>eudicotyledons</taxon>
        <taxon>Gunneridae</taxon>
        <taxon>Pentapetalae</taxon>
        <taxon>rosids</taxon>
        <taxon>fabids</taxon>
        <taxon>Fabales</taxon>
        <taxon>Fabaceae</taxon>
        <taxon>Papilionoideae</taxon>
        <taxon>50 kb inversion clade</taxon>
        <taxon>NPAAA clade</taxon>
        <taxon>Hologalegina</taxon>
        <taxon>IRL clade</taxon>
        <taxon>Trifolieae</taxon>
        <taxon>Trifolium</taxon>
    </lineage>
</organism>
<sequence>MKFGTGPDMPVALIVRDLSLVSLVMDSGIEP</sequence>
<keyword evidence="2" id="KW-1185">Reference proteome</keyword>
<reference evidence="1 2" key="1">
    <citation type="journal article" date="2018" name="Front. Plant Sci.">
        <title>Red Clover (Trifolium pratense) and Zigzag Clover (T. medium) - A Picture of Genomic Similarities and Differences.</title>
        <authorList>
            <person name="Dluhosova J."/>
            <person name="Istvanek J."/>
            <person name="Nedelnik J."/>
            <person name="Repkova J."/>
        </authorList>
    </citation>
    <scope>NUCLEOTIDE SEQUENCE [LARGE SCALE GENOMIC DNA]</scope>
    <source>
        <strain evidence="2">cv. 10/8</strain>
        <tissue evidence="1">Leaf</tissue>
    </source>
</reference>
<dbReference type="AlphaFoldDB" id="A0A392NR07"/>
<dbReference type="Proteomes" id="UP000265520">
    <property type="component" value="Unassembled WGS sequence"/>
</dbReference>
<dbReference type="EMBL" id="LXQA010044682">
    <property type="protein sequence ID" value="MCI00925.1"/>
    <property type="molecule type" value="Genomic_DNA"/>
</dbReference>
<name>A0A392NR07_9FABA</name>
<evidence type="ECO:0000313" key="2">
    <source>
        <dbReference type="Proteomes" id="UP000265520"/>
    </source>
</evidence>
<feature type="non-terminal residue" evidence="1">
    <location>
        <position position="31"/>
    </location>
</feature>
<accession>A0A392NR07</accession>
<evidence type="ECO:0000313" key="1">
    <source>
        <dbReference type="EMBL" id="MCI00925.1"/>
    </source>
</evidence>